<dbReference type="EMBL" id="DVFV01000124">
    <property type="protein sequence ID" value="HIQ91408.1"/>
    <property type="molecule type" value="Genomic_DNA"/>
</dbReference>
<sequence length="219" mass="25166">MYDNIFVLIPTFEPSLKLYKVLDNLKDAGFKNVVIVDDGSYDKAIFKRIKDYKILRHDKNLGKGEALKTGFKYISSLGCLGVITVDDDLQQDILDIKAVADKFLENKNVVLGVRTFDKTVPFKRRLANKCAAFIFRAKYKIKINDTQTGLRCFPQKMLVDLCKVSGSGFEYEINVLKYLAVNNIQIDFVSIKTIYNNEVSRYKDLKDSYKIMKSILEKK</sequence>
<dbReference type="Proteomes" id="UP000886786">
    <property type="component" value="Unassembled WGS sequence"/>
</dbReference>
<reference evidence="2" key="2">
    <citation type="journal article" date="2021" name="PeerJ">
        <title>Extensive microbial diversity within the chicken gut microbiome revealed by metagenomics and culture.</title>
        <authorList>
            <person name="Gilroy R."/>
            <person name="Ravi A."/>
            <person name="Getino M."/>
            <person name="Pursley I."/>
            <person name="Horton D.L."/>
            <person name="Alikhan N.F."/>
            <person name="Baker D."/>
            <person name="Gharbi K."/>
            <person name="Hall N."/>
            <person name="Watson M."/>
            <person name="Adriaenssens E.M."/>
            <person name="Foster-Nyarko E."/>
            <person name="Jarju S."/>
            <person name="Secka A."/>
            <person name="Antonio M."/>
            <person name="Oren A."/>
            <person name="Chaudhuri R.R."/>
            <person name="La Ragione R."/>
            <person name="Hildebrand F."/>
            <person name="Pallen M.J."/>
        </authorList>
    </citation>
    <scope>NUCLEOTIDE SEQUENCE</scope>
    <source>
        <strain evidence="2">CHK147-3167</strain>
    </source>
</reference>
<accession>A0A9D0ZSI9</accession>
<dbReference type="CDD" id="cd04179">
    <property type="entry name" value="DPM_DPG-synthase_like"/>
    <property type="match status" value="1"/>
</dbReference>
<name>A0A9D0ZSI9_9FIRM</name>
<dbReference type="InterPro" id="IPR001173">
    <property type="entry name" value="Glyco_trans_2-like"/>
</dbReference>
<organism evidence="2 3">
    <name type="scientific">Candidatus Coprosoma intestinipullorum</name>
    <dbReference type="NCBI Taxonomy" id="2840752"/>
    <lineage>
        <taxon>Bacteria</taxon>
        <taxon>Bacillati</taxon>
        <taxon>Bacillota</taxon>
        <taxon>Bacillota incertae sedis</taxon>
        <taxon>Candidatus Coprosoma</taxon>
    </lineage>
</organism>
<dbReference type="Pfam" id="PF00535">
    <property type="entry name" value="Glycos_transf_2"/>
    <property type="match status" value="1"/>
</dbReference>
<reference evidence="2" key="1">
    <citation type="submission" date="2020-10" db="EMBL/GenBank/DDBJ databases">
        <authorList>
            <person name="Gilroy R."/>
        </authorList>
    </citation>
    <scope>NUCLEOTIDE SEQUENCE</scope>
    <source>
        <strain evidence="2">CHK147-3167</strain>
    </source>
</reference>
<evidence type="ECO:0000259" key="1">
    <source>
        <dbReference type="Pfam" id="PF00535"/>
    </source>
</evidence>
<feature type="domain" description="Glycosyltransferase 2-like" evidence="1">
    <location>
        <begin position="7"/>
        <end position="143"/>
    </location>
</feature>
<evidence type="ECO:0000313" key="2">
    <source>
        <dbReference type="EMBL" id="HIQ91408.1"/>
    </source>
</evidence>
<comment type="caution">
    <text evidence="2">The sequence shown here is derived from an EMBL/GenBank/DDBJ whole genome shotgun (WGS) entry which is preliminary data.</text>
</comment>
<dbReference type="AlphaFoldDB" id="A0A9D0ZSI9"/>
<proteinExistence type="predicted"/>
<dbReference type="SUPFAM" id="SSF53448">
    <property type="entry name" value="Nucleotide-diphospho-sugar transferases"/>
    <property type="match status" value="1"/>
</dbReference>
<gene>
    <name evidence="2" type="ORF">IAB27_07300</name>
</gene>
<evidence type="ECO:0000313" key="3">
    <source>
        <dbReference type="Proteomes" id="UP000886786"/>
    </source>
</evidence>
<dbReference type="PANTHER" id="PTHR48090:SF7">
    <property type="entry name" value="RFBJ PROTEIN"/>
    <property type="match status" value="1"/>
</dbReference>
<protein>
    <submittedName>
        <fullName evidence="2">Glycosyltransferase family 2 protein</fullName>
    </submittedName>
</protein>
<dbReference type="InterPro" id="IPR050256">
    <property type="entry name" value="Glycosyltransferase_2"/>
</dbReference>
<dbReference type="InterPro" id="IPR029044">
    <property type="entry name" value="Nucleotide-diphossugar_trans"/>
</dbReference>
<dbReference type="Gene3D" id="3.90.550.10">
    <property type="entry name" value="Spore Coat Polysaccharide Biosynthesis Protein SpsA, Chain A"/>
    <property type="match status" value="1"/>
</dbReference>
<dbReference type="PANTHER" id="PTHR48090">
    <property type="entry name" value="UNDECAPRENYL-PHOSPHATE 4-DEOXY-4-FORMAMIDO-L-ARABINOSE TRANSFERASE-RELATED"/>
    <property type="match status" value="1"/>
</dbReference>